<keyword evidence="8" id="KW-1185">Reference proteome</keyword>
<feature type="domain" description="HAMP" evidence="5">
    <location>
        <begin position="295"/>
        <end position="347"/>
    </location>
</feature>
<feature type="transmembrane region" description="Helical" evidence="4">
    <location>
        <begin position="12"/>
        <end position="32"/>
    </location>
</feature>
<dbReference type="Pfam" id="PF00672">
    <property type="entry name" value="HAMP"/>
    <property type="match status" value="1"/>
</dbReference>
<dbReference type="InterPro" id="IPR050640">
    <property type="entry name" value="Bact_2-comp_sensor_kinase"/>
</dbReference>
<gene>
    <name evidence="7" type="ORF">DWY69_10145</name>
    <name evidence="6" type="ORF">DXC51_06590</name>
</gene>
<evidence type="ECO:0000256" key="1">
    <source>
        <dbReference type="ARBA" id="ARBA00004370"/>
    </source>
</evidence>
<name>A0A3E3IXL4_9FIRM</name>
<dbReference type="SUPFAM" id="SSF158472">
    <property type="entry name" value="HAMP domain-like"/>
    <property type="match status" value="1"/>
</dbReference>
<dbReference type="CDD" id="cd06225">
    <property type="entry name" value="HAMP"/>
    <property type="match status" value="1"/>
</dbReference>
<dbReference type="GeneID" id="97986555"/>
<keyword evidence="4" id="KW-0812">Transmembrane</keyword>
<dbReference type="Gene3D" id="3.30.565.10">
    <property type="entry name" value="Histidine kinase-like ATPase, C-terminal domain"/>
    <property type="match status" value="1"/>
</dbReference>
<dbReference type="InterPro" id="IPR010559">
    <property type="entry name" value="Sig_transdc_His_kin_internal"/>
</dbReference>
<evidence type="ECO:0000256" key="2">
    <source>
        <dbReference type="ARBA" id="ARBA00022553"/>
    </source>
</evidence>
<sequence length="564" mass="65997">MNINNVKTKLFIVFLIMILLLVISFGIIFFLLERYSRNVIYQQMENSARYYVDFTDNQMENILQQRDNFFTDRNLVFLGEEGSLLDHDRMAAILTEQEKLLLIKGSNKIIKDVIVYITGSDIIIKSDALRTMTDTDRQRINQLNKRLDVLTVEDGVLTLAMAEHYYSENILPRFYLEIIFDEEQIISNLNDFSIEGGSSFWDYPLIGWFLENPVQEGMGRKILKVCDETEGISRINVDGKYFLVNVTESKYFGKLIQYCNEDVILQNLRSYRWQMICFLLLAVVCAMVFASYTDRLINRPLRELQGAFQKLEDSDLSIRITNKTNDEFEYIYDGFNHMVEKLSQTIDEVYVQKNLAAQAQFKQLQAQINPHFLYNSFFLLNGRIHRHDYEGAELLTNYLGTYFRYITRNASDIATLSEELEHAEAYARIQESRFSARMELDWEKLPEEWENILIPRLTVQPILENAFKYALENKEEDGLLHVYYLKEAGMRYILVEDNGDISDEAINEMNRKFSSEYQGEITGIINVDRRLKSYYKCDTGLSVQRGELGGVLVKILIPERNNQM</sequence>
<evidence type="ECO:0000259" key="5">
    <source>
        <dbReference type="PROSITE" id="PS50885"/>
    </source>
</evidence>
<organism evidence="7 9">
    <name type="scientific">Eisenbergiella massiliensis</name>
    <dbReference type="NCBI Taxonomy" id="1720294"/>
    <lineage>
        <taxon>Bacteria</taxon>
        <taxon>Bacillati</taxon>
        <taxon>Bacillota</taxon>
        <taxon>Clostridia</taxon>
        <taxon>Lachnospirales</taxon>
        <taxon>Lachnospiraceae</taxon>
        <taxon>Eisenbergiella</taxon>
    </lineage>
</organism>
<dbReference type="PROSITE" id="PS50885">
    <property type="entry name" value="HAMP"/>
    <property type="match status" value="1"/>
</dbReference>
<feature type="transmembrane region" description="Helical" evidence="4">
    <location>
        <begin position="273"/>
        <end position="292"/>
    </location>
</feature>
<reference evidence="7 9" key="1">
    <citation type="submission" date="2018-08" db="EMBL/GenBank/DDBJ databases">
        <title>A genome reference for cultivated species of the human gut microbiota.</title>
        <authorList>
            <person name="Zou Y."/>
            <person name="Xue W."/>
            <person name="Luo G."/>
        </authorList>
    </citation>
    <scope>NUCLEOTIDE SEQUENCE [LARGE SCALE GENOMIC DNA]</scope>
    <source>
        <strain evidence="7 9">AF26-4BH</strain>
        <strain evidence="6">TF05-5AC</strain>
    </source>
</reference>
<evidence type="ECO:0000256" key="4">
    <source>
        <dbReference type="SAM" id="Phobius"/>
    </source>
</evidence>
<dbReference type="SMART" id="SM00304">
    <property type="entry name" value="HAMP"/>
    <property type="match status" value="1"/>
</dbReference>
<dbReference type="Pfam" id="PF06580">
    <property type="entry name" value="His_kinase"/>
    <property type="match status" value="1"/>
</dbReference>
<protein>
    <submittedName>
        <fullName evidence="7">HAMP domain-containing protein</fullName>
    </submittedName>
</protein>
<dbReference type="InterPro" id="IPR003660">
    <property type="entry name" value="HAMP_dom"/>
</dbReference>
<dbReference type="RefSeq" id="WP_025488755.1">
    <property type="nucleotide sequence ID" value="NZ_JBKUNB010000001.1"/>
</dbReference>
<dbReference type="AlphaFoldDB" id="A0A3E3IXL4"/>
<dbReference type="InterPro" id="IPR036890">
    <property type="entry name" value="HATPase_C_sf"/>
</dbReference>
<dbReference type="GO" id="GO:0000155">
    <property type="term" value="F:phosphorelay sensor kinase activity"/>
    <property type="evidence" value="ECO:0007669"/>
    <property type="project" value="InterPro"/>
</dbReference>
<dbReference type="GO" id="GO:0016020">
    <property type="term" value="C:membrane"/>
    <property type="evidence" value="ECO:0007669"/>
    <property type="project" value="UniProtKB-SubCell"/>
</dbReference>
<dbReference type="Proteomes" id="UP000261166">
    <property type="component" value="Unassembled WGS sequence"/>
</dbReference>
<evidence type="ECO:0000313" key="7">
    <source>
        <dbReference type="EMBL" id="RGE71839.1"/>
    </source>
</evidence>
<evidence type="ECO:0000256" key="3">
    <source>
        <dbReference type="ARBA" id="ARBA00022679"/>
    </source>
</evidence>
<evidence type="ECO:0000313" key="9">
    <source>
        <dbReference type="Proteomes" id="UP000261166"/>
    </source>
</evidence>
<dbReference type="Proteomes" id="UP000260812">
    <property type="component" value="Unassembled WGS sequence"/>
</dbReference>
<evidence type="ECO:0000313" key="6">
    <source>
        <dbReference type="EMBL" id="RGE63604.1"/>
    </source>
</evidence>
<comment type="subcellular location">
    <subcellularLocation>
        <location evidence="1">Membrane</location>
    </subcellularLocation>
</comment>
<dbReference type="OrthoDB" id="9809348at2"/>
<keyword evidence="4" id="KW-0472">Membrane</keyword>
<dbReference type="SUPFAM" id="SSF55874">
    <property type="entry name" value="ATPase domain of HSP90 chaperone/DNA topoisomerase II/histidine kinase"/>
    <property type="match status" value="1"/>
</dbReference>
<keyword evidence="2" id="KW-0597">Phosphoprotein</keyword>
<accession>A0A3E3IXL4</accession>
<dbReference type="PANTHER" id="PTHR34220">
    <property type="entry name" value="SENSOR HISTIDINE KINASE YPDA"/>
    <property type="match status" value="1"/>
</dbReference>
<comment type="caution">
    <text evidence="7">The sequence shown here is derived from an EMBL/GenBank/DDBJ whole genome shotgun (WGS) entry which is preliminary data.</text>
</comment>
<dbReference type="EMBL" id="QVLU01000008">
    <property type="protein sequence ID" value="RGE71839.1"/>
    <property type="molecule type" value="Genomic_DNA"/>
</dbReference>
<dbReference type="Gene3D" id="6.10.340.10">
    <property type="match status" value="1"/>
</dbReference>
<dbReference type="EMBL" id="QVLV01000003">
    <property type="protein sequence ID" value="RGE63604.1"/>
    <property type="molecule type" value="Genomic_DNA"/>
</dbReference>
<keyword evidence="3" id="KW-0808">Transferase</keyword>
<proteinExistence type="predicted"/>
<dbReference type="PANTHER" id="PTHR34220:SF7">
    <property type="entry name" value="SENSOR HISTIDINE KINASE YPDA"/>
    <property type="match status" value="1"/>
</dbReference>
<keyword evidence="4" id="KW-1133">Transmembrane helix</keyword>
<evidence type="ECO:0000313" key="8">
    <source>
        <dbReference type="Proteomes" id="UP000260812"/>
    </source>
</evidence>